<dbReference type="Proteomes" id="UP000647339">
    <property type="component" value="Unassembled WGS sequence"/>
</dbReference>
<feature type="domain" description="N-acetyltransferase" evidence="1">
    <location>
        <begin position="9"/>
        <end position="146"/>
    </location>
</feature>
<dbReference type="RefSeq" id="WP_137403169.1">
    <property type="nucleotide sequence ID" value="NZ_BMIU01000007.1"/>
</dbReference>
<evidence type="ECO:0000259" key="1">
    <source>
        <dbReference type="PROSITE" id="PS51186"/>
    </source>
</evidence>
<sequence length="146" mass="16703">MKELTIENVTVRFGAENMDVKAIHRYLSEESYWAKGIGLEKVKSSLENSFCAGAFIADKQIGFVRAVTDYSTFAWVSDVYVLEAYSGKGIGQQMLKEFFAQEWFGELRRIMLATKDAHSLYGKFDFTSLDKPDMFMQVLSDKFTLM</sequence>
<dbReference type="PROSITE" id="PS51186">
    <property type="entry name" value="GNAT"/>
    <property type="match status" value="1"/>
</dbReference>
<evidence type="ECO:0000313" key="2">
    <source>
        <dbReference type="EMBL" id="GGF29613.1"/>
    </source>
</evidence>
<dbReference type="SUPFAM" id="SSF55729">
    <property type="entry name" value="Acyl-CoA N-acyltransferases (Nat)"/>
    <property type="match status" value="1"/>
</dbReference>
<dbReference type="InterPro" id="IPR016181">
    <property type="entry name" value="Acyl_CoA_acyltransferase"/>
</dbReference>
<dbReference type="PANTHER" id="PTHR43233:SF1">
    <property type="entry name" value="FAMILY N-ACETYLTRANSFERASE, PUTATIVE (AFU_ORTHOLOGUE AFUA_6G03350)-RELATED"/>
    <property type="match status" value="1"/>
</dbReference>
<dbReference type="EMBL" id="BMIU01000007">
    <property type="protein sequence ID" value="GGF29613.1"/>
    <property type="molecule type" value="Genomic_DNA"/>
</dbReference>
<keyword evidence="3" id="KW-1185">Reference proteome</keyword>
<name>A0ABQ1UZR6_9BACT</name>
<proteinExistence type="predicted"/>
<comment type="caution">
    <text evidence="2">The sequence shown here is derived from an EMBL/GenBank/DDBJ whole genome shotgun (WGS) entry which is preliminary data.</text>
</comment>
<dbReference type="Pfam" id="PF13508">
    <property type="entry name" value="Acetyltransf_7"/>
    <property type="match status" value="1"/>
</dbReference>
<gene>
    <name evidence="2" type="ORF">GCM10011339_17270</name>
</gene>
<dbReference type="CDD" id="cd04301">
    <property type="entry name" value="NAT_SF"/>
    <property type="match status" value="1"/>
</dbReference>
<dbReference type="InterPro" id="IPR000182">
    <property type="entry name" value="GNAT_dom"/>
</dbReference>
<accession>A0ABQ1UZR6</accession>
<evidence type="ECO:0000313" key="3">
    <source>
        <dbReference type="Proteomes" id="UP000647339"/>
    </source>
</evidence>
<organism evidence="2 3">
    <name type="scientific">Echinicola rosea</name>
    <dbReference type="NCBI Taxonomy" id="1807691"/>
    <lineage>
        <taxon>Bacteria</taxon>
        <taxon>Pseudomonadati</taxon>
        <taxon>Bacteroidota</taxon>
        <taxon>Cytophagia</taxon>
        <taxon>Cytophagales</taxon>
        <taxon>Cyclobacteriaceae</taxon>
        <taxon>Echinicola</taxon>
    </lineage>
</organism>
<dbReference type="Gene3D" id="3.40.630.30">
    <property type="match status" value="1"/>
</dbReference>
<dbReference type="InterPro" id="IPR053144">
    <property type="entry name" value="Acetyltransferase_Butenolide"/>
</dbReference>
<protein>
    <submittedName>
        <fullName evidence="2">N-acetyltransferase</fullName>
    </submittedName>
</protein>
<dbReference type="PANTHER" id="PTHR43233">
    <property type="entry name" value="FAMILY N-ACETYLTRANSFERASE, PUTATIVE (AFU_ORTHOLOGUE AFUA_6G03350)-RELATED"/>
    <property type="match status" value="1"/>
</dbReference>
<reference evidence="3" key="1">
    <citation type="journal article" date="2019" name="Int. J. Syst. Evol. Microbiol.">
        <title>The Global Catalogue of Microorganisms (GCM) 10K type strain sequencing project: providing services to taxonomists for standard genome sequencing and annotation.</title>
        <authorList>
            <consortium name="The Broad Institute Genomics Platform"/>
            <consortium name="The Broad Institute Genome Sequencing Center for Infectious Disease"/>
            <person name="Wu L."/>
            <person name="Ma J."/>
        </authorList>
    </citation>
    <scope>NUCLEOTIDE SEQUENCE [LARGE SCALE GENOMIC DNA]</scope>
    <source>
        <strain evidence="3">CGMCC 1.15407</strain>
    </source>
</reference>